<evidence type="ECO:0000313" key="8">
    <source>
        <dbReference type="Proteomes" id="UP000238164"/>
    </source>
</evidence>
<feature type="disulfide bond" description="Redox-active" evidence="4">
    <location>
        <begin position="82"/>
        <end position="86"/>
    </location>
</feature>
<dbReference type="GO" id="GO:0046872">
    <property type="term" value="F:metal ion binding"/>
    <property type="evidence" value="ECO:0007669"/>
    <property type="project" value="UniProtKB-KW"/>
</dbReference>
<dbReference type="AlphaFoldDB" id="A0A2N9JD96"/>
<keyword evidence="5" id="KW-0732">Signal</keyword>
<accession>A0A2N9JD96</accession>
<dbReference type="CDD" id="cd02968">
    <property type="entry name" value="SCO"/>
    <property type="match status" value="1"/>
</dbReference>
<dbReference type="Proteomes" id="UP000238164">
    <property type="component" value="Chromosome 1"/>
</dbReference>
<feature type="binding site" evidence="3">
    <location>
        <position position="82"/>
    </location>
    <ligand>
        <name>Cu cation</name>
        <dbReference type="ChEBI" id="CHEBI:23378"/>
    </ligand>
</feature>
<gene>
    <name evidence="7" type="ORF">MPLG2_1076</name>
</gene>
<keyword evidence="2 3" id="KW-0186">Copper</keyword>
<feature type="chain" id="PRO_5014983808" evidence="5">
    <location>
        <begin position="25"/>
        <end position="209"/>
    </location>
</feature>
<dbReference type="KEGG" id="mgg:MPLG2_1076"/>
<dbReference type="InterPro" id="IPR013766">
    <property type="entry name" value="Thioredoxin_domain"/>
</dbReference>
<dbReference type="PROSITE" id="PS51257">
    <property type="entry name" value="PROKAR_LIPOPROTEIN"/>
    <property type="match status" value="1"/>
</dbReference>
<evidence type="ECO:0000256" key="1">
    <source>
        <dbReference type="ARBA" id="ARBA00010996"/>
    </source>
</evidence>
<evidence type="ECO:0000259" key="6">
    <source>
        <dbReference type="PROSITE" id="PS51352"/>
    </source>
</evidence>
<comment type="similarity">
    <text evidence="1">Belongs to the SCO1/2 family.</text>
</comment>
<feature type="binding site" evidence="3">
    <location>
        <position position="171"/>
    </location>
    <ligand>
        <name>Cu cation</name>
        <dbReference type="ChEBI" id="CHEBI:23378"/>
    </ligand>
</feature>
<organism evidence="7 8">
    <name type="scientific">Micropruina glycogenica</name>
    <dbReference type="NCBI Taxonomy" id="75385"/>
    <lineage>
        <taxon>Bacteria</taxon>
        <taxon>Bacillati</taxon>
        <taxon>Actinomycetota</taxon>
        <taxon>Actinomycetes</taxon>
        <taxon>Propionibacteriales</taxon>
        <taxon>Nocardioidaceae</taxon>
        <taxon>Micropruina</taxon>
    </lineage>
</organism>
<feature type="signal peptide" evidence="5">
    <location>
        <begin position="1"/>
        <end position="24"/>
    </location>
</feature>
<keyword evidence="3" id="KW-0479">Metal-binding</keyword>
<reference evidence="7 8" key="1">
    <citation type="submission" date="2018-02" db="EMBL/GenBank/DDBJ databases">
        <authorList>
            <person name="Cohen D.B."/>
            <person name="Kent A.D."/>
        </authorList>
    </citation>
    <scope>NUCLEOTIDE SEQUENCE [LARGE SCALE GENOMIC DNA]</scope>
    <source>
        <strain evidence="7">1</strain>
    </source>
</reference>
<evidence type="ECO:0000313" key="7">
    <source>
        <dbReference type="EMBL" id="SPD86112.1"/>
    </source>
</evidence>
<feature type="binding site" evidence="3">
    <location>
        <position position="86"/>
    </location>
    <ligand>
        <name>Cu cation</name>
        <dbReference type="ChEBI" id="CHEBI:23378"/>
    </ligand>
</feature>
<evidence type="ECO:0000256" key="4">
    <source>
        <dbReference type="PIRSR" id="PIRSR603782-2"/>
    </source>
</evidence>
<name>A0A2N9JD96_9ACTN</name>
<protein>
    <submittedName>
        <fullName evidence="7">Electron transport protein SCO1/SenC</fullName>
    </submittedName>
</protein>
<dbReference type="RefSeq" id="WP_105185185.1">
    <property type="nucleotide sequence ID" value="NZ_BAAAGO010000064.1"/>
</dbReference>
<dbReference type="Pfam" id="PF02630">
    <property type="entry name" value="SCO1-SenC"/>
    <property type="match status" value="1"/>
</dbReference>
<dbReference type="PANTHER" id="PTHR12151:SF25">
    <property type="entry name" value="LINALOOL DEHYDRATASE_ISOMERASE DOMAIN-CONTAINING PROTEIN"/>
    <property type="match status" value="1"/>
</dbReference>
<dbReference type="OrthoDB" id="9790194at2"/>
<evidence type="ECO:0000256" key="5">
    <source>
        <dbReference type="SAM" id="SignalP"/>
    </source>
</evidence>
<evidence type="ECO:0000256" key="3">
    <source>
        <dbReference type="PIRSR" id="PIRSR603782-1"/>
    </source>
</evidence>
<sequence length="209" mass="22414">MRRLARLVLAAVAAVALAACGTSAADVRPVGSASASRYAGAELTEPYTMPEATFTDHDGQKFDLRTGSDKPVVIVFFGYTNCPDICKTTMSDLASALNRVSPETRAKVQVLLITVDPQRDTPTVLKTYLARFDPSFIGLNAPLDEVKKVAATMGVVIEGTTKTADGYEVTHSTQVIGFDADRKGRLVWTQGTSIGDFKNDFEKFAATQG</sequence>
<feature type="domain" description="Thioredoxin" evidence="6">
    <location>
        <begin position="43"/>
        <end position="209"/>
    </location>
</feature>
<dbReference type="PROSITE" id="PS51352">
    <property type="entry name" value="THIOREDOXIN_2"/>
    <property type="match status" value="1"/>
</dbReference>
<dbReference type="InterPro" id="IPR003782">
    <property type="entry name" value="SCO1/SenC"/>
</dbReference>
<keyword evidence="4" id="KW-1015">Disulfide bond</keyword>
<dbReference type="InterPro" id="IPR036249">
    <property type="entry name" value="Thioredoxin-like_sf"/>
</dbReference>
<evidence type="ECO:0000256" key="2">
    <source>
        <dbReference type="ARBA" id="ARBA00023008"/>
    </source>
</evidence>
<dbReference type="SUPFAM" id="SSF52833">
    <property type="entry name" value="Thioredoxin-like"/>
    <property type="match status" value="1"/>
</dbReference>
<dbReference type="EMBL" id="LT985188">
    <property type="protein sequence ID" value="SPD86112.1"/>
    <property type="molecule type" value="Genomic_DNA"/>
</dbReference>
<keyword evidence="8" id="KW-1185">Reference proteome</keyword>
<proteinExistence type="inferred from homology"/>
<dbReference type="Gene3D" id="3.40.30.10">
    <property type="entry name" value="Glutaredoxin"/>
    <property type="match status" value="1"/>
</dbReference>
<dbReference type="PANTHER" id="PTHR12151">
    <property type="entry name" value="ELECTRON TRANSPORT PROTIN SCO1/SENC FAMILY MEMBER"/>
    <property type="match status" value="1"/>
</dbReference>